<dbReference type="AlphaFoldDB" id="A0A7R9T1V0"/>
<dbReference type="GO" id="GO:0080008">
    <property type="term" value="C:Cul4-RING E3 ubiquitin ligase complex"/>
    <property type="evidence" value="ECO:0007669"/>
    <property type="project" value="TreeGrafter"/>
</dbReference>
<dbReference type="PANTHER" id="PTHR28541:SF1">
    <property type="entry name" value="DDB1- AND CUL4-ASSOCIATED FACTOR 15"/>
    <property type="match status" value="1"/>
</dbReference>
<feature type="domain" description="DDB1- and CUL4-associated factor 15 WD40 repeat-containing" evidence="1">
    <location>
        <begin position="38"/>
        <end position="116"/>
    </location>
</feature>
<sequence>MIRKERSDDRVGAERRARASTVQSRLARREFTSASGAKPEQIFRSIPPRLTIPVERVIDDARKMLSCVLLGFTADGDHLVSYSAEGGENFSFELQIWKFQPGARARLLATTPLFESDMGDFGRGMRGLSEDFGGAFADAPTEANVRVHVCESWDRSTLVVHGEARRHGGEDGDGRGRIAKKCCVTVLPSPASVKPGTAIAATHMSYVSAALSPFHPSWSGVTPAATPQDDALELGDEGEDTCIGDPYAFNANEMSPRRKLRKSDAVMRDLVDGGKFALNTADALLTVDIATATLNPRDAHDRSLMEVQLQGSIGSLVSVIPACHSPLVKWHGSDASDLSVGNEDVYVEDQGVLGDTAPYVYVSALPRSVRVCIITPWIALEMSKVLNSSLRAALDFGFTLRDYELFPLQYIVSPKSGEEPSMLVASLSVLAPSSWSHQPTCPGRMRVVVTIIDRQLDRTLSSGGHVVYSHELPVHTEGKQPTETLLHAARVHVMQMRKTCLIPTARWTRNASTMTNTNVVMTGRSASTIKHPTLPICIVGYGIRSTQD</sequence>
<dbReference type="CDD" id="cd20917">
    <property type="entry name" value="DCAF15-NTD"/>
    <property type="match status" value="1"/>
</dbReference>
<accession>A0A7R9T1V0</accession>
<dbReference type="InterPro" id="IPR038914">
    <property type="entry name" value="DCAF15"/>
</dbReference>
<dbReference type="EMBL" id="HBDX01003295">
    <property type="protein sequence ID" value="CAD8222139.1"/>
    <property type="molecule type" value="Transcribed_RNA"/>
</dbReference>
<gene>
    <name evidence="2" type="ORF">OLUC0939_LOCUS2862</name>
</gene>
<organism evidence="2">
    <name type="scientific">Ostreococcus sp. 'lucimarinus'</name>
    <dbReference type="NCBI Taxonomy" id="242159"/>
    <lineage>
        <taxon>Eukaryota</taxon>
        <taxon>Viridiplantae</taxon>
        <taxon>Chlorophyta</taxon>
        <taxon>Mamiellophyceae</taxon>
        <taxon>Mamiellales</taxon>
        <taxon>Bathycoccaceae</taxon>
        <taxon>Ostreococcus</taxon>
    </lineage>
</organism>
<evidence type="ECO:0000313" key="2">
    <source>
        <dbReference type="EMBL" id="CAD8222139.1"/>
    </source>
</evidence>
<dbReference type="InterPro" id="IPR032734">
    <property type="entry name" value="DCAF15_WD40"/>
</dbReference>
<name>A0A7R9T1V0_9CHLO</name>
<evidence type="ECO:0000259" key="1">
    <source>
        <dbReference type="Pfam" id="PF14939"/>
    </source>
</evidence>
<dbReference type="GO" id="GO:0016567">
    <property type="term" value="P:protein ubiquitination"/>
    <property type="evidence" value="ECO:0007669"/>
    <property type="project" value="InterPro"/>
</dbReference>
<dbReference type="PANTHER" id="PTHR28541">
    <property type="entry name" value="DDB1- AND CUL4-ASSOCIATED FACTOR 15"/>
    <property type="match status" value="1"/>
</dbReference>
<reference evidence="2" key="1">
    <citation type="submission" date="2021-01" db="EMBL/GenBank/DDBJ databases">
        <authorList>
            <person name="Corre E."/>
            <person name="Pelletier E."/>
            <person name="Niang G."/>
            <person name="Scheremetjew M."/>
            <person name="Finn R."/>
            <person name="Kale V."/>
            <person name="Holt S."/>
            <person name="Cochrane G."/>
            <person name="Meng A."/>
            <person name="Brown T."/>
            <person name="Cohen L."/>
        </authorList>
    </citation>
    <scope>NUCLEOTIDE SEQUENCE</scope>
    <source>
        <strain evidence="2">Clade-A-BCC118000</strain>
    </source>
</reference>
<proteinExistence type="predicted"/>
<protein>
    <recommendedName>
        <fullName evidence="1">DDB1- and CUL4-associated factor 15 WD40 repeat-containing domain-containing protein</fullName>
    </recommendedName>
</protein>
<dbReference type="Pfam" id="PF14939">
    <property type="entry name" value="DCAF15_WD40"/>
    <property type="match status" value="1"/>
</dbReference>